<feature type="region of interest" description="Disordered" evidence="6">
    <location>
        <begin position="1"/>
        <end position="83"/>
    </location>
</feature>
<evidence type="ECO:0000256" key="5">
    <source>
        <dbReference type="RuleBase" id="RU004379"/>
    </source>
</evidence>
<feature type="transmembrane region" description="Helical" evidence="5">
    <location>
        <begin position="143"/>
        <end position="162"/>
    </location>
</feature>
<dbReference type="Proteomes" id="UP000218209">
    <property type="component" value="Unassembled WGS sequence"/>
</dbReference>
<dbReference type="EMBL" id="KV920172">
    <property type="protein sequence ID" value="OSX68710.1"/>
    <property type="molecule type" value="Genomic_DNA"/>
</dbReference>
<feature type="transmembrane region" description="Helical" evidence="5">
    <location>
        <begin position="261"/>
        <end position="280"/>
    </location>
</feature>
<feature type="compositionally biased region" description="Pro residues" evidence="6">
    <location>
        <begin position="34"/>
        <end position="64"/>
    </location>
</feature>
<reference evidence="7 8" key="1">
    <citation type="submission" date="2017-03" db="EMBL/GenBank/DDBJ databases">
        <title>WGS assembly of Porphyra umbilicalis.</title>
        <authorList>
            <person name="Brawley S.H."/>
            <person name="Blouin N.A."/>
            <person name="Ficko-Blean E."/>
            <person name="Wheeler G.L."/>
            <person name="Lohr M."/>
            <person name="Goodson H.V."/>
            <person name="Jenkins J.W."/>
            <person name="Blaby-Haas C.E."/>
            <person name="Helliwell K.E."/>
            <person name="Chan C."/>
            <person name="Marriage T."/>
            <person name="Bhattacharya D."/>
            <person name="Klein A.S."/>
            <person name="Badis Y."/>
            <person name="Brodie J."/>
            <person name="Cao Y."/>
            <person name="Collen J."/>
            <person name="Dittami S.M."/>
            <person name="Gachon C.M."/>
            <person name="Green B.R."/>
            <person name="Karpowicz S."/>
            <person name="Kim J.W."/>
            <person name="Kudahl U."/>
            <person name="Lin S."/>
            <person name="Michel G."/>
            <person name="Mittag M."/>
            <person name="Olson B.J."/>
            <person name="Pangilinan J."/>
            <person name="Peng Y."/>
            <person name="Qiu H."/>
            <person name="Shu S."/>
            <person name="Singer J.T."/>
            <person name="Smith A.G."/>
            <person name="Sprecher B.N."/>
            <person name="Wagner V."/>
            <person name="Wang W."/>
            <person name="Wang Z.-Y."/>
            <person name="Yan J."/>
            <person name="Yarish C."/>
            <person name="Zoeuner-Riek S."/>
            <person name="Zhuang Y."/>
            <person name="Zou Y."/>
            <person name="Lindquist E.A."/>
            <person name="Grimwood J."/>
            <person name="Barry K."/>
            <person name="Rokhsar D.S."/>
            <person name="Schmutz J."/>
            <person name="Stiller J.W."/>
            <person name="Grossman A.R."/>
            <person name="Prochnik S.E."/>
        </authorList>
    </citation>
    <scope>NUCLEOTIDE SEQUENCE [LARGE SCALE GENOMIC DNA]</scope>
    <source>
        <strain evidence="7">4086291</strain>
    </source>
</reference>
<protein>
    <submittedName>
        <fullName evidence="7">Uncharacterized protein</fullName>
    </submittedName>
</protein>
<proteinExistence type="inferred from homology"/>
<keyword evidence="8" id="KW-1185">Reference proteome</keyword>
<accession>A0A1X6NJH9</accession>
<feature type="compositionally biased region" description="Low complexity" evidence="6">
    <location>
        <begin position="1"/>
        <end position="11"/>
    </location>
</feature>
<keyword evidence="4 5" id="KW-0472">Membrane</keyword>
<gene>
    <name evidence="7" type="ORF">BU14_2352s0001</name>
</gene>
<dbReference type="InterPro" id="IPR006214">
    <property type="entry name" value="Bax_inhibitor_1-related"/>
</dbReference>
<feature type="transmembrane region" description="Helical" evidence="5">
    <location>
        <begin position="301"/>
        <end position="319"/>
    </location>
</feature>
<name>A0A1X6NJH9_PORUM</name>
<dbReference type="AlphaFoldDB" id="A0A1X6NJH9"/>
<comment type="similarity">
    <text evidence="5">Belongs to the BI1 family.</text>
</comment>
<dbReference type="PANTHER" id="PTHR23291">
    <property type="entry name" value="BAX INHIBITOR-RELATED"/>
    <property type="match status" value="1"/>
</dbReference>
<keyword evidence="3 5" id="KW-1133">Transmembrane helix</keyword>
<evidence type="ECO:0000256" key="1">
    <source>
        <dbReference type="ARBA" id="ARBA00004141"/>
    </source>
</evidence>
<evidence type="ECO:0000256" key="2">
    <source>
        <dbReference type="ARBA" id="ARBA00022692"/>
    </source>
</evidence>
<feature type="transmembrane region" description="Helical" evidence="5">
    <location>
        <begin position="230"/>
        <end position="255"/>
    </location>
</feature>
<feature type="transmembrane region" description="Helical" evidence="5">
    <location>
        <begin position="174"/>
        <end position="195"/>
    </location>
</feature>
<dbReference type="PANTHER" id="PTHR23291:SF50">
    <property type="entry name" value="PROTEIN LIFEGUARD 4"/>
    <property type="match status" value="1"/>
</dbReference>
<evidence type="ECO:0000313" key="7">
    <source>
        <dbReference type="EMBL" id="OSX68710.1"/>
    </source>
</evidence>
<evidence type="ECO:0000256" key="4">
    <source>
        <dbReference type="ARBA" id="ARBA00023136"/>
    </source>
</evidence>
<feature type="compositionally biased region" description="Pro residues" evidence="6">
    <location>
        <begin position="12"/>
        <end position="27"/>
    </location>
</feature>
<feature type="transmembrane region" description="Helical" evidence="5">
    <location>
        <begin position="201"/>
        <end position="223"/>
    </location>
</feature>
<keyword evidence="2 5" id="KW-0812">Transmembrane</keyword>
<organism evidence="7 8">
    <name type="scientific">Porphyra umbilicalis</name>
    <name type="common">Purple laver</name>
    <name type="synonym">Red alga</name>
    <dbReference type="NCBI Taxonomy" id="2786"/>
    <lineage>
        <taxon>Eukaryota</taxon>
        <taxon>Rhodophyta</taxon>
        <taxon>Bangiophyceae</taxon>
        <taxon>Bangiales</taxon>
        <taxon>Bangiaceae</taxon>
        <taxon>Porphyra</taxon>
    </lineage>
</organism>
<feature type="transmembrane region" description="Helical" evidence="5">
    <location>
        <begin position="110"/>
        <end position="131"/>
    </location>
</feature>
<evidence type="ECO:0000256" key="6">
    <source>
        <dbReference type="SAM" id="MobiDB-lite"/>
    </source>
</evidence>
<dbReference type="GO" id="GO:0016020">
    <property type="term" value="C:membrane"/>
    <property type="evidence" value="ECO:0007669"/>
    <property type="project" value="UniProtKB-SubCell"/>
</dbReference>
<evidence type="ECO:0000313" key="8">
    <source>
        <dbReference type="Proteomes" id="UP000218209"/>
    </source>
</evidence>
<dbReference type="Pfam" id="PF01027">
    <property type="entry name" value="Bax1-I"/>
    <property type="match status" value="1"/>
</dbReference>
<sequence>MATPQYVAGAPPGAPPPYVTGAPPPGYPQAAYAAPPPGYGAPPPGYPMAPMAGGPPQPPPPPQPVAGGKPGGGGGGSGGGAPADVAADMEYGTSVDTSMVNVRLGFIRKVFGIVALQLALTVGFGCLFIFVVPLRKWVINHPWVMLGIGIGGTLAFLLPLYCGGLKNKYPINMLLLAGFTVSMSFLIGSICARYYESGAGIIVLEAAVCTFAVLLTLTAYVLITKKDFSYLGGFLGAALMVLIVASIANFALGIVGARSKLFSWGISILGALVFTGYLLYDLSRVVTRLSPDEYIQGAISIYLDTVNLFLFMLNIFGLASN</sequence>
<dbReference type="OrthoDB" id="7933078at2759"/>
<evidence type="ECO:0000256" key="3">
    <source>
        <dbReference type="ARBA" id="ARBA00022989"/>
    </source>
</evidence>
<feature type="compositionally biased region" description="Gly residues" evidence="6">
    <location>
        <begin position="68"/>
        <end position="81"/>
    </location>
</feature>
<comment type="subcellular location">
    <subcellularLocation>
        <location evidence="1">Membrane</location>
        <topology evidence="1">Multi-pass membrane protein</topology>
    </subcellularLocation>
</comment>